<keyword evidence="9" id="KW-1185">Reference proteome</keyword>
<dbReference type="RefSeq" id="WP_312646293.1">
    <property type="nucleotide sequence ID" value="NZ_CP116967.1"/>
</dbReference>
<dbReference type="GO" id="GO:0005525">
    <property type="term" value="F:GTP binding"/>
    <property type="evidence" value="ECO:0007669"/>
    <property type="project" value="UniProtKB-UniRule"/>
</dbReference>
<protein>
    <submittedName>
        <fullName evidence="8">RNase adapter RapZ</fullName>
    </submittedName>
</protein>
<dbReference type="Proteomes" id="UP001302719">
    <property type="component" value="Chromosome"/>
</dbReference>
<evidence type="ECO:0000313" key="9">
    <source>
        <dbReference type="Proteomes" id="UP001302719"/>
    </source>
</evidence>
<dbReference type="InterPro" id="IPR027417">
    <property type="entry name" value="P-loop_NTPase"/>
</dbReference>
<sequence length="314" mass="35946">MPDDCESVMMPKEIPESSLKSDPLPLQLMMVTGTSGSGKTQALKCLEDLGFFCVDNLPPALFQKFTELCIQPDKDVKKVALGIDIRERAFFEDLLSNLEALQSDGCHVELLFLEAQDDILVRRFSESRRPHPLLPHRPIIEGIQLERERLQSLRARAHRVLDTSEFSVHDLKAWIIKHYRERGEGQALKISLMSFGYKFGVPFDVDMVFDVRFLRNPHFVPDLQPLTGEHADIQRFVLDTREAKVFLEHLKELFTFLLPLFEREQRSYVTVAFGCTGGRHRSVAIVLSMKDTLKTLGYDVTIHHREISKEATPG</sequence>
<evidence type="ECO:0000256" key="1">
    <source>
        <dbReference type="ARBA" id="ARBA00022741"/>
    </source>
</evidence>
<feature type="region of interest" description="Disordered" evidence="5">
    <location>
        <begin position="1"/>
        <end position="20"/>
    </location>
</feature>
<dbReference type="PANTHER" id="PTHR30448:SF0">
    <property type="entry name" value="RNASE ADAPTER PROTEIN RAPZ"/>
    <property type="match status" value="1"/>
</dbReference>
<dbReference type="GO" id="GO:0005524">
    <property type="term" value="F:ATP binding"/>
    <property type="evidence" value="ECO:0007669"/>
    <property type="project" value="UniProtKB-UniRule"/>
</dbReference>
<dbReference type="SUPFAM" id="SSF52540">
    <property type="entry name" value="P-loop containing nucleoside triphosphate hydrolases"/>
    <property type="match status" value="1"/>
</dbReference>
<dbReference type="KEGG" id="nall:PP769_07165"/>
<keyword evidence="1 4" id="KW-0547">Nucleotide-binding</keyword>
<evidence type="ECO:0000256" key="4">
    <source>
        <dbReference type="HAMAP-Rule" id="MF_00636"/>
    </source>
</evidence>
<feature type="domain" description="RapZ-like N-terminal" evidence="6">
    <location>
        <begin position="26"/>
        <end position="180"/>
    </location>
</feature>
<feature type="binding site" evidence="4">
    <location>
        <begin position="84"/>
        <end position="87"/>
    </location>
    <ligand>
        <name>GTP</name>
        <dbReference type="ChEBI" id="CHEBI:37565"/>
    </ligand>
</feature>
<evidence type="ECO:0000256" key="3">
    <source>
        <dbReference type="ARBA" id="ARBA00023134"/>
    </source>
</evidence>
<dbReference type="InterPro" id="IPR053931">
    <property type="entry name" value="RapZ_C"/>
</dbReference>
<dbReference type="AlphaFoldDB" id="A0AA96GCZ2"/>
<organism evidence="8 9">
    <name type="scientific">Candidatus Nitrospira allomarina</name>
    <dbReference type="NCBI Taxonomy" id="3020900"/>
    <lineage>
        <taxon>Bacteria</taxon>
        <taxon>Pseudomonadati</taxon>
        <taxon>Nitrospirota</taxon>
        <taxon>Nitrospiria</taxon>
        <taxon>Nitrospirales</taxon>
        <taxon>Nitrospiraceae</taxon>
        <taxon>Nitrospira</taxon>
    </lineage>
</organism>
<dbReference type="PIRSF" id="PIRSF005052">
    <property type="entry name" value="P-loopkin"/>
    <property type="match status" value="1"/>
</dbReference>
<reference evidence="8 9" key="1">
    <citation type="submission" date="2023-01" db="EMBL/GenBank/DDBJ databases">
        <title>Cultivation and genomic characterization of new, ubiquitous marine nitrite-oxidizing bacteria from the Nitrospirales.</title>
        <authorList>
            <person name="Mueller A.J."/>
            <person name="Daebeler A."/>
            <person name="Herbold C.W."/>
            <person name="Kirkegaard R.H."/>
            <person name="Daims H."/>
        </authorList>
    </citation>
    <scope>NUCLEOTIDE SEQUENCE [LARGE SCALE GENOMIC DNA]</scope>
    <source>
        <strain evidence="8 9">VA</strain>
    </source>
</reference>
<keyword evidence="2 4" id="KW-0067">ATP-binding</keyword>
<evidence type="ECO:0000259" key="6">
    <source>
        <dbReference type="Pfam" id="PF03668"/>
    </source>
</evidence>
<dbReference type="InterPro" id="IPR053930">
    <property type="entry name" value="RapZ-like_N"/>
</dbReference>
<dbReference type="EMBL" id="CP116967">
    <property type="protein sequence ID" value="WNM59528.1"/>
    <property type="molecule type" value="Genomic_DNA"/>
</dbReference>
<name>A0AA96GCZ2_9BACT</name>
<dbReference type="PANTHER" id="PTHR30448">
    <property type="entry name" value="RNASE ADAPTER PROTEIN RAPZ"/>
    <property type="match status" value="1"/>
</dbReference>
<evidence type="ECO:0000313" key="8">
    <source>
        <dbReference type="EMBL" id="WNM59528.1"/>
    </source>
</evidence>
<evidence type="ECO:0000259" key="7">
    <source>
        <dbReference type="Pfam" id="PF22740"/>
    </source>
</evidence>
<gene>
    <name evidence="8" type="primary">rapZ</name>
    <name evidence="8" type="ORF">PP769_07165</name>
</gene>
<dbReference type="InterPro" id="IPR005337">
    <property type="entry name" value="RapZ-like"/>
</dbReference>
<feature type="domain" description="RapZ C-terminal" evidence="7">
    <location>
        <begin position="188"/>
        <end position="307"/>
    </location>
</feature>
<dbReference type="Pfam" id="PF22740">
    <property type="entry name" value="PapZ_C"/>
    <property type="match status" value="1"/>
</dbReference>
<dbReference type="Pfam" id="PF03668">
    <property type="entry name" value="RapZ-like_N"/>
    <property type="match status" value="1"/>
</dbReference>
<feature type="binding site" evidence="4">
    <location>
        <begin position="33"/>
        <end position="40"/>
    </location>
    <ligand>
        <name>ATP</name>
        <dbReference type="ChEBI" id="CHEBI:30616"/>
    </ligand>
</feature>
<accession>A0AA96GCZ2</accession>
<proteinExistence type="inferred from homology"/>
<keyword evidence="3 4" id="KW-0342">GTP-binding</keyword>
<evidence type="ECO:0000256" key="5">
    <source>
        <dbReference type="SAM" id="MobiDB-lite"/>
    </source>
</evidence>
<evidence type="ECO:0000256" key="2">
    <source>
        <dbReference type="ARBA" id="ARBA00022840"/>
    </source>
</evidence>
<dbReference type="HAMAP" id="MF_00636">
    <property type="entry name" value="RapZ_like"/>
    <property type="match status" value="1"/>
</dbReference>
<dbReference type="NCBIfam" id="NF003828">
    <property type="entry name" value="PRK05416.1"/>
    <property type="match status" value="1"/>
</dbReference>